<feature type="domain" description="DEAD-box RNA helicase Q" evidence="13">
    <location>
        <begin position="21"/>
        <end position="49"/>
    </location>
</feature>
<feature type="compositionally biased region" description="Acidic residues" evidence="10">
    <location>
        <begin position="405"/>
        <end position="457"/>
    </location>
</feature>
<comment type="similarity">
    <text evidence="7">Belongs to the DEAD box helicase family. DDX56/DBP9 subfamily.</text>
</comment>
<dbReference type="SUPFAM" id="SSF52540">
    <property type="entry name" value="P-loop containing nucleoside triphosphate hydrolases"/>
    <property type="match status" value="2"/>
</dbReference>
<evidence type="ECO:0000256" key="7">
    <source>
        <dbReference type="ARBA" id="ARBA00038041"/>
    </source>
</evidence>
<dbReference type="GO" id="GO:0005524">
    <property type="term" value="F:ATP binding"/>
    <property type="evidence" value="ECO:0007669"/>
    <property type="project" value="UniProtKB-KW"/>
</dbReference>
<dbReference type="OMA" id="NASEQCV"/>
<sequence length="716" mass="82383">MDLRTTKSKNDISESLIDLECTFESMGLDIKILKAVKKMGFQNPTLVQSKSIPLSLQGKDILAKARTGSGKTAAYSIPIIQKILISKEKSNQKGIKAVVLVPTRELCEQVKNHFVQVSYYASNLINIIQLGSDKSVDEQRGLLRDIPDIVISTPTRLVQHLQSKAIQLQNTLEMLVIDEADLVLSYGHKEDINQIKSYLPKVCQCFLMSATLTAQVEELKKLVLHTPAILKLEEDSVQQSNLSEYSIKCAEVDKFLLVFSLLKLRLMQGKILFFVNDTDNCYKLKLFLERFHIKSAVINSELPINSRHDIILQFNKGLFDYLIATDESFKSSSSMEIKDEEIKKESNDSDDEDPQDSDEEDQEFDIKRKSDNSDNEEEEEDDNDDENENENDEEEDQEFDIKEEISDDDDDDDDDDDEEEDNEKIDDDSDEENNDFDNNNEDDDIEIKDEPISDEENENVKENTAKKMKNSKVDTEYGVARGIDFKNVDIIVNFDFPRTIKNYIHRIGRTARGTNKGIALSFVTHSNEELLEMVHKKRSESGYNLKPFEFKMGAIEGFRYRVEDVLQTVSKSAIKEARKVEIKNEIFNSEKLKSHFSENPQDLLALKHDTTLIKKKVSNHLRHLPDYLLPNQFKQTANNKLQVIQSNIKKNANDQTQKPQKKKKDVLKTFNYTNAKKNLSPEEFEKERDKSLIRKYKLTEDDIHKSGGLKKKFKSK</sequence>
<dbReference type="PROSITE" id="PS51192">
    <property type="entry name" value="HELICASE_ATP_BIND_1"/>
    <property type="match status" value="1"/>
</dbReference>
<comment type="catalytic activity">
    <reaction evidence="8">
        <text>ATP + H2O = ADP + phosphate + H(+)</text>
        <dbReference type="Rhea" id="RHEA:13065"/>
        <dbReference type="ChEBI" id="CHEBI:15377"/>
        <dbReference type="ChEBI" id="CHEBI:15378"/>
        <dbReference type="ChEBI" id="CHEBI:30616"/>
        <dbReference type="ChEBI" id="CHEBI:43474"/>
        <dbReference type="ChEBI" id="CHEBI:456216"/>
        <dbReference type="EC" id="3.6.4.13"/>
    </reaction>
</comment>
<dbReference type="GO" id="GO:0016787">
    <property type="term" value="F:hydrolase activity"/>
    <property type="evidence" value="ECO:0007669"/>
    <property type="project" value="UniProtKB-KW"/>
</dbReference>
<dbReference type="InterPro" id="IPR014014">
    <property type="entry name" value="RNA_helicase_DEAD_Q_motif"/>
</dbReference>
<dbReference type="InterPro" id="IPR001650">
    <property type="entry name" value="Helicase_C-like"/>
</dbReference>
<evidence type="ECO:0000256" key="9">
    <source>
        <dbReference type="PROSITE-ProRule" id="PRU00552"/>
    </source>
</evidence>
<evidence type="ECO:0000256" key="8">
    <source>
        <dbReference type="ARBA" id="ARBA00047984"/>
    </source>
</evidence>
<dbReference type="Gene3D" id="3.40.50.300">
    <property type="entry name" value="P-loop containing nucleotide triphosphate hydrolases"/>
    <property type="match status" value="2"/>
</dbReference>
<dbReference type="EMBL" id="LODT01000019">
    <property type="protein sequence ID" value="KYQ99970.1"/>
    <property type="molecule type" value="Genomic_DNA"/>
</dbReference>
<dbReference type="CDD" id="cd17961">
    <property type="entry name" value="DEADc_DDX56"/>
    <property type="match status" value="1"/>
</dbReference>
<evidence type="ECO:0000313" key="14">
    <source>
        <dbReference type="EMBL" id="KYQ99970.1"/>
    </source>
</evidence>
<dbReference type="InterPro" id="IPR027417">
    <property type="entry name" value="P-loop_NTPase"/>
</dbReference>
<evidence type="ECO:0000256" key="6">
    <source>
        <dbReference type="ARBA" id="ARBA00022884"/>
    </source>
</evidence>
<feature type="short sequence motif" description="Q motif" evidence="9">
    <location>
        <begin position="21"/>
        <end position="49"/>
    </location>
</feature>
<dbReference type="InParanoid" id="A0A152A1M2"/>
<evidence type="ECO:0000256" key="2">
    <source>
        <dbReference type="ARBA" id="ARBA00022741"/>
    </source>
</evidence>
<feature type="compositionally biased region" description="Acidic residues" evidence="10">
    <location>
        <begin position="348"/>
        <end position="363"/>
    </location>
</feature>
<proteinExistence type="inferred from homology"/>
<keyword evidence="2" id="KW-0547">Nucleotide-binding</keyword>
<dbReference type="AlphaFoldDB" id="A0A152A1M2"/>
<evidence type="ECO:0000259" key="12">
    <source>
        <dbReference type="PROSITE" id="PS51194"/>
    </source>
</evidence>
<dbReference type="EC" id="3.6.4.13" evidence="1"/>
<dbReference type="PANTHER" id="PTHR47959:SF21">
    <property type="entry name" value="DEAD-BOX HELICASE 56"/>
    <property type="match status" value="1"/>
</dbReference>
<dbReference type="InterPro" id="IPR050079">
    <property type="entry name" value="DEAD_box_RNA_helicase"/>
</dbReference>
<accession>A0A152A1M2</accession>
<dbReference type="OrthoDB" id="1191041at2759"/>
<keyword evidence="4 14" id="KW-0347">Helicase</keyword>
<feature type="domain" description="Helicase ATP-binding" evidence="11">
    <location>
        <begin position="52"/>
        <end position="230"/>
    </location>
</feature>
<keyword evidence="3" id="KW-0378">Hydrolase</keyword>
<dbReference type="PROSITE" id="PS51194">
    <property type="entry name" value="HELICASE_CTER"/>
    <property type="match status" value="1"/>
</dbReference>
<dbReference type="FunCoup" id="A0A152A1M2">
    <property type="interactions" value="703"/>
</dbReference>
<evidence type="ECO:0000256" key="3">
    <source>
        <dbReference type="ARBA" id="ARBA00022801"/>
    </source>
</evidence>
<dbReference type="PANTHER" id="PTHR47959">
    <property type="entry name" value="ATP-DEPENDENT RNA HELICASE RHLE-RELATED"/>
    <property type="match status" value="1"/>
</dbReference>
<organism evidence="14 15">
    <name type="scientific">Tieghemostelium lacteum</name>
    <name type="common">Slime mold</name>
    <name type="synonym">Dictyostelium lacteum</name>
    <dbReference type="NCBI Taxonomy" id="361077"/>
    <lineage>
        <taxon>Eukaryota</taxon>
        <taxon>Amoebozoa</taxon>
        <taxon>Evosea</taxon>
        <taxon>Eumycetozoa</taxon>
        <taxon>Dictyostelia</taxon>
        <taxon>Dictyosteliales</taxon>
        <taxon>Raperosteliaceae</taxon>
        <taxon>Tieghemostelium</taxon>
    </lineage>
</organism>
<reference evidence="14 15" key="1">
    <citation type="submission" date="2015-12" db="EMBL/GenBank/DDBJ databases">
        <title>Dictyostelia acquired genes for synthesis and detection of signals that induce cell-type specialization by lateral gene transfer from prokaryotes.</title>
        <authorList>
            <person name="Gloeckner G."/>
            <person name="Schaap P."/>
        </authorList>
    </citation>
    <scope>NUCLEOTIDE SEQUENCE [LARGE SCALE GENOMIC DNA]</scope>
    <source>
        <strain evidence="14 15">TK</strain>
    </source>
</reference>
<dbReference type="GO" id="GO:0003724">
    <property type="term" value="F:RNA helicase activity"/>
    <property type="evidence" value="ECO:0007669"/>
    <property type="project" value="UniProtKB-EC"/>
</dbReference>
<feature type="domain" description="Helicase C-terminal" evidence="12">
    <location>
        <begin position="400"/>
        <end position="566"/>
    </location>
</feature>
<dbReference type="Pfam" id="PF00271">
    <property type="entry name" value="Helicase_C"/>
    <property type="match status" value="2"/>
</dbReference>
<feature type="region of interest" description="Disordered" evidence="10">
    <location>
        <begin position="333"/>
        <end position="467"/>
    </location>
</feature>
<evidence type="ECO:0000256" key="1">
    <source>
        <dbReference type="ARBA" id="ARBA00012552"/>
    </source>
</evidence>
<dbReference type="PROSITE" id="PS51195">
    <property type="entry name" value="Q_MOTIF"/>
    <property type="match status" value="1"/>
</dbReference>
<feature type="compositionally biased region" description="Acidic residues" evidence="10">
    <location>
        <begin position="373"/>
        <end position="398"/>
    </location>
</feature>
<evidence type="ECO:0000256" key="4">
    <source>
        <dbReference type="ARBA" id="ARBA00022806"/>
    </source>
</evidence>
<evidence type="ECO:0000256" key="10">
    <source>
        <dbReference type="SAM" id="MobiDB-lite"/>
    </source>
</evidence>
<keyword evidence="5" id="KW-0067">ATP-binding</keyword>
<name>A0A152A1M2_TIELA</name>
<feature type="compositionally biased region" description="Basic and acidic residues" evidence="10">
    <location>
        <begin position="336"/>
        <end position="347"/>
    </location>
</feature>
<feature type="compositionally biased region" description="Basic and acidic residues" evidence="10">
    <location>
        <begin position="458"/>
        <end position="467"/>
    </location>
</feature>
<evidence type="ECO:0000256" key="5">
    <source>
        <dbReference type="ARBA" id="ARBA00022840"/>
    </source>
</evidence>
<dbReference type="Pfam" id="PF00270">
    <property type="entry name" value="DEAD"/>
    <property type="match status" value="1"/>
</dbReference>
<comment type="caution">
    <text evidence="14">The sequence shown here is derived from an EMBL/GenBank/DDBJ whole genome shotgun (WGS) entry which is preliminary data.</text>
</comment>
<keyword evidence="15" id="KW-1185">Reference proteome</keyword>
<dbReference type="GO" id="GO:0005829">
    <property type="term" value="C:cytosol"/>
    <property type="evidence" value="ECO:0007669"/>
    <property type="project" value="TreeGrafter"/>
</dbReference>
<gene>
    <name evidence="14" type="ORF">DLAC_03560</name>
</gene>
<dbReference type="Proteomes" id="UP000076078">
    <property type="component" value="Unassembled WGS sequence"/>
</dbReference>
<dbReference type="SMART" id="SM00487">
    <property type="entry name" value="DEXDc"/>
    <property type="match status" value="1"/>
</dbReference>
<dbReference type="STRING" id="361077.A0A152A1M2"/>
<dbReference type="InterPro" id="IPR011545">
    <property type="entry name" value="DEAD/DEAH_box_helicase_dom"/>
</dbReference>
<dbReference type="InterPro" id="IPR014001">
    <property type="entry name" value="Helicase_ATP-bd"/>
</dbReference>
<keyword evidence="6" id="KW-0694">RNA-binding</keyword>
<evidence type="ECO:0000259" key="13">
    <source>
        <dbReference type="PROSITE" id="PS51195"/>
    </source>
</evidence>
<dbReference type="SMART" id="SM00490">
    <property type="entry name" value="HELICc"/>
    <property type="match status" value="1"/>
</dbReference>
<protein>
    <recommendedName>
        <fullName evidence="1">RNA helicase</fullName>
        <ecNumber evidence="1">3.6.4.13</ecNumber>
    </recommendedName>
</protein>
<evidence type="ECO:0000259" key="11">
    <source>
        <dbReference type="PROSITE" id="PS51192"/>
    </source>
</evidence>
<evidence type="ECO:0000313" key="15">
    <source>
        <dbReference type="Proteomes" id="UP000076078"/>
    </source>
</evidence>
<dbReference type="GO" id="GO:0003723">
    <property type="term" value="F:RNA binding"/>
    <property type="evidence" value="ECO:0007669"/>
    <property type="project" value="UniProtKB-KW"/>
</dbReference>